<accession>A0ABT9Q6G2</accession>
<keyword evidence="3" id="KW-1185">Reference proteome</keyword>
<feature type="compositionally biased region" description="Low complexity" evidence="1">
    <location>
        <begin position="43"/>
        <end position="54"/>
    </location>
</feature>
<dbReference type="Proteomes" id="UP001225356">
    <property type="component" value="Unassembled WGS sequence"/>
</dbReference>
<gene>
    <name evidence="2" type="ORF">J2853_001532</name>
</gene>
<feature type="region of interest" description="Disordered" evidence="1">
    <location>
        <begin position="1"/>
        <end position="96"/>
    </location>
</feature>
<name>A0ABT9Q6G2_9ACTN</name>
<dbReference type="RefSeq" id="WP_307556242.1">
    <property type="nucleotide sequence ID" value="NZ_JAUSQU010000001.1"/>
</dbReference>
<proteinExistence type="predicted"/>
<dbReference type="EMBL" id="JAUSQU010000001">
    <property type="protein sequence ID" value="MDP9842321.1"/>
    <property type="molecule type" value="Genomic_DNA"/>
</dbReference>
<protein>
    <submittedName>
        <fullName evidence="2">Uncharacterized protein</fullName>
    </submittedName>
</protein>
<reference evidence="2 3" key="1">
    <citation type="submission" date="2023-07" db="EMBL/GenBank/DDBJ databases">
        <title>Sequencing the genomes of 1000 actinobacteria strains.</title>
        <authorList>
            <person name="Klenk H.-P."/>
        </authorList>
    </citation>
    <scope>NUCLEOTIDE SEQUENCE [LARGE SCALE GENOMIC DNA]</scope>
    <source>
        <strain evidence="2 3">DSM 46740</strain>
    </source>
</reference>
<evidence type="ECO:0000256" key="1">
    <source>
        <dbReference type="SAM" id="MobiDB-lite"/>
    </source>
</evidence>
<evidence type="ECO:0000313" key="2">
    <source>
        <dbReference type="EMBL" id="MDP9842321.1"/>
    </source>
</evidence>
<evidence type="ECO:0000313" key="3">
    <source>
        <dbReference type="Proteomes" id="UP001225356"/>
    </source>
</evidence>
<organism evidence="2 3">
    <name type="scientific">Streptosporangium lutulentum</name>
    <dbReference type="NCBI Taxonomy" id="1461250"/>
    <lineage>
        <taxon>Bacteria</taxon>
        <taxon>Bacillati</taxon>
        <taxon>Actinomycetota</taxon>
        <taxon>Actinomycetes</taxon>
        <taxon>Streptosporangiales</taxon>
        <taxon>Streptosporangiaceae</taxon>
        <taxon>Streptosporangium</taxon>
    </lineage>
</organism>
<comment type="caution">
    <text evidence="2">The sequence shown here is derived from an EMBL/GenBank/DDBJ whole genome shotgun (WGS) entry which is preliminary data.</text>
</comment>
<sequence>MHPSRSPGRRPPGPLVANPAAVSASGPATAGSALAATRPPPAGGRATAGGHATASSEDAARSPASSSEDDVTATHRTGAFGDPRPRRPSTTSCRHP</sequence>